<proteinExistence type="predicted"/>
<organism evidence="5 6">
    <name type="scientific">Aromatoleum petrolei</name>
    <dbReference type="NCBI Taxonomy" id="76116"/>
    <lineage>
        <taxon>Bacteria</taxon>
        <taxon>Pseudomonadati</taxon>
        <taxon>Pseudomonadota</taxon>
        <taxon>Betaproteobacteria</taxon>
        <taxon>Rhodocyclales</taxon>
        <taxon>Rhodocyclaceae</taxon>
        <taxon>Aromatoleum</taxon>
    </lineage>
</organism>
<feature type="signal peptide" evidence="4">
    <location>
        <begin position="1"/>
        <end position="17"/>
    </location>
</feature>
<dbReference type="InterPro" id="IPR011990">
    <property type="entry name" value="TPR-like_helical_dom_sf"/>
</dbReference>
<reference evidence="5 6" key="1">
    <citation type="submission" date="2019-12" db="EMBL/GenBank/DDBJ databases">
        <title>Comparative genomics gives insights into the taxonomy of the Azoarcus-Aromatoleum group and reveals separate origins of nif in the plant-associated Azoarcus and non-plant-associated Aromatoleum sub-groups.</title>
        <authorList>
            <person name="Lafos M."/>
            <person name="Maluk M."/>
            <person name="Batista M."/>
            <person name="Junghare M."/>
            <person name="Carmona M."/>
            <person name="Faoro H."/>
            <person name="Cruz L.M."/>
            <person name="Battistoni F."/>
            <person name="De Souza E."/>
            <person name="Pedrosa F."/>
            <person name="Chen W.-M."/>
            <person name="Poole P.S."/>
            <person name="Dixon R.A."/>
            <person name="James E.K."/>
        </authorList>
    </citation>
    <scope>NUCLEOTIDE SEQUENCE [LARGE SCALE GENOMIC DNA]</scope>
    <source>
        <strain evidence="5 6">ToN1</strain>
    </source>
</reference>
<protein>
    <submittedName>
        <fullName evidence="5">Uncharacterized protein</fullName>
    </submittedName>
</protein>
<dbReference type="Proteomes" id="UP000652074">
    <property type="component" value="Unassembled WGS sequence"/>
</dbReference>
<keyword evidence="3" id="KW-0812">Transmembrane</keyword>
<feature type="coiled-coil region" evidence="1">
    <location>
        <begin position="152"/>
        <end position="179"/>
    </location>
</feature>
<evidence type="ECO:0000313" key="5">
    <source>
        <dbReference type="EMBL" id="NMF88798.1"/>
    </source>
</evidence>
<accession>A0ABX1MQ87</accession>
<dbReference type="EMBL" id="WTVR01000016">
    <property type="protein sequence ID" value="NMF88798.1"/>
    <property type="molecule type" value="Genomic_DNA"/>
</dbReference>
<feature type="region of interest" description="Disordered" evidence="2">
    <location>
        <begin position="21"/>
        <end position="42"/>
    </location>
</feature>
<keyword evidence="3" id="KW-0472">Membrane</keyword>
<comment type="caution">
    <text evidence="5">The sequence shown here is derived from an EMBL/GenBank/DDBJ whole genome shotgun (WGS) entry which is preliminary data.</text>
</comment>
<evidence type="ECO:0000256" key="2">
    <source>
        <dbReference type="SAM" id="MobiDB-lite"/>
    </source>
</evidence>
<dbReference type="RefSeq" id="WP_169206204.1">
    <property type="nucleotide sequence ID" value="NZ_CP059560.1"/>
</dbReference>
<gene>
    <name evidence="5" type="ORF">GPA26_09955</name>
</gene>
<dbReference type="SUPFAM" id="SSF48452">
    <property type="entry name" value="TPR-like"/>
    <property type="match status" value="1"/>
</dbReference>
<keyword evidence="1" id="KW-0175">Coiled coil</keyword>
<sequence>MAALVAVVGLCMTVPPAASQPAASVGQPAVQPSAQPTPNQEVSPLTRHVFDSANQAISVTEKTANQTLAVAQTAIKAAETTMNEVRSSQTSLLSFLGAFVGILTALGAYLGFKTLPDFAKAHIEKELNPKLKELDERLRQLGNVDTKHDATLAAQRIKLETLQREFEAVRAEGQREIEKFKDSAAKSIRALGQGAFGDYLGIRASLLDAHTDEAKAMWRDSADWLSEAVKNASALEDESMQSWLWLNLAYSQKRSEQPTAALASAEAACGLGKPSATALYNTACYAALCADKPKLLSYLQRALELEPSISVTLRPNAEHNVQGEHDLRAYWEDPDLDRLAERFSHAGV</sequence>
<dbReference type="Gene3D" id="1.25.40.10">
    <property type="entry name" value="Tetratricopeptide repeat domain"/>
    <property type="match status" value="1"/>
</dbReference>
<keyword evidence="6" id="KW-1185">Reference proteome</keyword>
<feature type="compositionally biased region" description="Polar residues" evidence="2">
    <location>
        <begin position="30"/>
        <end position="42"/>
    </location>
</feature>
<evidence type="ECO:0000256" key="1">
    <source>
        <dbReference type="SAM" id="Coils"/>
    </source>
</evidence>
<keyword evidence="4" id="KW-0732">Signal</keyword>
<evidence type="ECO:0000256" key="4">
    <source>
        <dbReference type="SAM" id="SignalP"/>
    </source>
</evidence>
<evidence type="ECO:0000256" key="3">
    <source>
        <dbReference type="SAM" id="Phobius"/>
    </source>
</evidence>
<evidence type="ECO:0000313" key="6">
    <source>
        <dbReference type="Proteomes" id="UP000652074"/>
    </source>
</evidence>
<feature type="transmembrane region" description="Helical" evidence="3">
    <location>
        <begin position="92"/>
        <end position="112"/>
    </location>
</feature>
<keyword evidence="3" id="KW-1133">Transmembrane helix</keyword>
<name>A0ABX1MQ87_9RHOO</name>
<feature type="chain" id="PRO_5047347317" evidence="4">
    <location>
        <begin position="18"/>
        <end position="348"/>
    </location>
</feature>